<organism evidence="3 4">
    <name type="scientific">Hartmannibacter diazotrophicus</name>
    <dbReference type="NCBI Taxonomy" id="1482074"/>
    <lineage>
        <taxon>Bacteria</taxon>
        <taxon>Pseudomonadati</taxon>
        <taxon>Pseudomonadota</taxon>
        <taxon>Alphaproteobacteria</taxon>
        <taxon>Hyphomicrobiales</taxon>
        <taxon>Pleomorphomonadaceae</taxon>
        <taxon>Hartmannibacter</taxon>
    </lineage>
</organism>
<dbReference type="SUPFAM" id="SSF52266">
    <property type="entry name" value="SGNH hydrolase"/>
    <property type="match status" value="1"/>
</dbReference>
<evidence type="ECO:0000313" key="4">
    <source>
        <dbReference type="Proteomes" id="UP000223606"/>
    </source>
</evidence>
<dbReference type="EC" id="3.1.1.2" evidence="3"/>
<evidence type="ECO:0000259" key="2">
    <source>
        <dbReference type="Pfam" id="PF13472"/>
    </source>
</evidence>
<dbReference type="Gene3D" id="3.40.50.1110">
    <property type="entry name" value="SGNH hydrolase"/>
    <property type="match status" value="1"/>
</dbReference>
<dbReference type="InterPro" id="IPR013830">
    <property type="entry name" value="SGNH_hydro"/>
</dbReference>
<dbReference type="PANTHER" id="PTHR30383">
    <property type="entry name" value="THIOESTERASE 1/PROTEASE 1/LYSOPHOSPHOLIPASE L1"/>
    <property type="match status" value="1"/>
</dbReference>
<dbReference type="GO" id="GO:0004622">
    <property type="term" value="F:phosphatidylcholine lysophospholipase activity"/>
    <property type="evidence" value="ECO:0007669"/>
    <property type="project" value="TreeGrafter"/>
</dbReference>
<dbReference type="InterPro" id="IPR036514">
    <property type="entry name" value="SGNH_hydro_sf"/>
</dbReference>
<evidence type="ECO:0000256" key="1">
    <source>
        <dbReference type="SAM" id="SignalP"/>
    </source>
</evidence>
<dbReference type="Pfam" id="PF13472">
    <property type="entry name" value="Lipase_GDSL_2"/>
    <property type="match status" value="1"/>
</dbReference>
<dbReference type="AlphaFoldDB" id="A0A2C9DD16"/>
<evidence type="ECO:0000313" key="3">
    <source>
        <dbReference type="EMBL" id="SON58070.1"/>
    </source>
</evidence>
<dbReference type="EMBL" id="LT960614">
    <property type="protein sequence ID" value="SON58070.1"/>
    <property type="molecule type" value="Genomic_DNA"/>
</dbReference>
<gene>
    <name evidence="3" type="ORF">HDIA_4529</name>
</gene>
<protein>
    <submittedName>
        <fullName evidence="3">Arylesterase</fullName>
        <ecNumber evidence="3">3.1.1.2</ecNumber>
    </submittedName>
</protein>
<feature type="chain" id="PRO_5012451758" evidence="1">
    <location>
        <begin position="22"/>
        <end position="208"/>
    </location>
</feature>
<feature type="domain" description="SGNH hydrolase-type esterase" evidence="2">
    <location>
        <begin position="28"/>
        <end position="187"/>
    </location>
</feature>
<dbReference type="CDD" id="cd01822">
    <property type="entry name" value="Lysophospholipase_L1_like"/>
    <property type="match status" value="1"/>
</dbReference>
<keyword evidence="1" id="KW-0732">Signal</keyword>
<dbReference type="InterPro" id="IPR051532">
    <property type="entry name" value="Ester_Hydrolysis_Enzymes"/>
</dbReference>
<keyword evidence="3" id="KW-0378">Hydrolase</keyword>
<reference evidence="4" key="1">
    <citation type="submission" date="2017-09" db="EMBL/GenBank/DDBJ databases">
        <title>Genome sequence of Nannocystis excedens DSM 71.</title>
        <authorList>
            <person name="Blom J."/>
        </authorList>
    </citation>
    <scope>NUCLEOTIDE SEQUENCE [LARGE SCALE GENOMIC DNA]</scope>
    <source>
        <strain evidence="4">type strain: E19</strain>
    </source>
</reference>
<dbReference type="RefSeq" id="WP_245884041.1">
    <property type="nucleotide sequence ID" value="NZ_LT960614.1"/>
</dbReference>
<dbReference type="Proteomes" id="UP000223606">
    <property type="component" value="Chromosome 1"/>
</dbReference>
<dbReference type="GO" id="GO:0004064">
    <property type="term" value="F:arylesterase activity"/>
    <property type="evidence" value="ECO:0007669"/>
    <property type="project" value="UniProtKB-EC"/>
</dbReference>
<keyword evidence="4" id="KW-1185">Reference proteome</keyword>
<dbReference type="PANTHER" id="PTHR30383:SF24">
    <property type="entry name" value="THIOESTERASE 1_PROTEASE 1_LYSOPHOSPHOLIPASE L1"/>
    <property type="match status" value="1"/>
</dbReference>
<sequence length="208" mass="21663">MLKRLLLAFLLTCAVPGVALAETVRILALGDSLTAGLGLDPEDAFPAKLEVALNARGYNTSIFNAGVSGDTTSGGLARLEWSLGAGADAAIVELGANDAFRGVDPKLVQQNLDTIITTLQQKGVKVLLAGMLSPPNMGEAYASEFNAVFPELARKHGVLFFPFFLKDVAADPALNQGDGIHPTAAGVDVIVANILPLAETLVKEARTP</sequence>
<accession>A0A2C9DD16</accession>
<dbReference type="KEGG" id="hdi:HDIA_4529"/>
<name>A0A2C9DD16_9HYPH</name>
<proteinExistence type="predicted"/>
<feature type="signal peptide" evidence="1">
    <location>
        <begin position="1"/>
        <end position="21"/>
    </location>
</feature>